<feature type="signal peptide" evidence="1">
    <location>
        <begin position="1"/>
        <end position="23"/>
    </location>
</feature>
<dbReference type="InterPro" id="IPR021383">
    <property type="entry name" value="DUF3015"/>
</dbReference>
<feature type="chain" id="PRO_5011784280" description="DUF3015 domain-containing protein" evidence="1">
    <location>
        <begin position="24"/>
        <end position="162"/>
    </location>
</feature>
<evidence type="ECO:0000313" key="3">
    <source>
        <dbReference type="Proteomes" id="UP000199058"/>
    </source>
</evidence>
<dbReference type="Proteomes" id="UP000199058">
    <property type="component" value="Unassembled WGS sequence"/>
</dbReference>
<dbReference type="RefSeq" id="WP_091964166.1">
    <property type="nucleotide sequence ID" value="NZ_FOLH01000005.1"/>
</dbReference>
<accession>A0A1I1IWL5</accession>
<sequence>MKKIVATAALSVGLIFGMGNAQARDFAEIYTDCGLGGLIAPNHGVVAVITNITWDLGTTAVSSQLSSPDTCKGGQARTAAFIYESYPQLENDLAQGQGEHFATLLSVAGCPADVHASVGSELRGQFAESVAQPSYSSKTRYELADQLHGQLHQVTGQDCSSI</sequence>
<keyword evidence="3" id="KW-1185">Reference proteome</keyword>
<gene>
    <name evidence="2" type="ORF">SAMN05660443_2465</name>
</gene>
<dbReference type="OrthoDB" id="6088473at2"/>
<dbReference type="EMBL" id="FOLH01000005">
    <property type="protein sequence ID" value="SFC38728.1"/>
    <property type="molecule type" value="Genomic_DNA"/>
</dbReference>
<keyword evidence="1" id="KW-0732">Signal</keyword>
<dbReference type="Pfam" id="PF11220">
    <property type="entry name" value="DUF3015"/>
    <property type="match status" value="1"/>
</dbReference>
<evidence type="ECO:0008006" key="4">
    <source>
        <dbReference type="Google" id="ProtNLM"/>
    </source>
</evidence>
<protein>
    <recommendedName>
        <fullName evidence="4">DUF3015 domain-containing protein</fullName>
    </recommendedName>
</protein>
<evidence type="ECO:0000313" key="2">
    <source>
        <dbReference type="EMBL" id="SFC38728.1"/>
    </source>
</evidence>
<organism evidence="2 3">
    <name type="scientific">Marinospirillum celere</name>
    <dbReference type="NCBI Taxonomy" id="1122252"/>
    <lineage>
        <taxon>Bacteria</taxon>
        <taxon>Pseudomonadati</taxon>
        <taxon>Pseudomonadota</taxon>
        <taxon>Gammaproteobacteria</taxon>
        <taxon>Oceanospirillales</taxon>
        <taxon>Oceanospirillaceae</taxon>
        <taxon>Marinospirillum</taxon>
    </lineage>
</organism>
<evidence type="ECO:0000256" key="1">
    <source>
        <dbReference type="SAM" id="SignalP"/>
    </source>
</evidence>
<dbReference type="STRING" id="1122252.SAMN05660443_2465"/>
<reference evidence="2 3" key="1">
    <citation type="submission" date="2016-10" db="EMBL/GenBank/DDBJ databases">
        <authorList>
            <person name="de Groot N.N."/>
        </authorList>
    </citation>
    <scope>NUCLEOTIDE SEQUENCE [LARGE SCALE GENOMIC DNA]</scope>
    <source>
        <strain evidence="2 3">DSM 18438</strain>
    </source>
</reference>
<name>A0A1I1IWL5_9GAMM</name>
<dbReference type="AlphaFoldDB" id="A0A1I1IWL5"/>
<proteinExistence type="predicted"/>